<dbReference type="AlphaFoldDB" id="A0AAD8AR40"/>
<organism evidence="2 3">
    <name type="scientific">Biomphalaria pfeifferi</name>
    <name type="common">Bloodfluke planorb</name>
    <name type="synonym">Freshwater snail</name>
    <dbReference type="NCBI Taxonomy" id="112525"/>
    <lineage>
        <taxon>Eukaryota</taxon>
        <taxon>Metazoa</taxon>
        <taxon>Spiralia</taxon>
        <taxon>Lophotrochozoa</taxon>
        <taxon>Mollusca</taxon>
        <taxon>Gastropoda</taxon>
        <taxon>Heterobranchia</taxon>
        <taxon>Euthyneura</taxon>
        <taxon>Panpulmonata</taxon>
        <taxon>Hygrophila</taxon>
        <taxon>Lymnaeoidea</taxon>
        <taxon>Planorbidae</taxon>
        <taxon>Biomphalaria</taxon>
    </lineage>
</organism>
<gene>
    <name evidence="2" type="ORF">Bpfe_030526</name>
</gene>
<reference evidence="2" key="1">
    <citation type="journal article" date="2023" name="PLoS Negl. Trop. Dis.">
        <title>A genome sequence for Biomphalaria pfeifferi, the major vector snail for the human-infecting parasite Schistosoma mansoni.</title>
        <authorList>
            <person name="Bu L."/>
            <person name="Lu L."/>
            <person name="Laidemitt M.R."/>
            <person name="Zhang S.M."/>
            <person name="Mutuku M."/>
            <person name="Mkoji G."/>
            <person name="Steinauer M."/>
            <person name="Loker E.S."/>
        </authorList>
    </citation>
    <scope>NUCLEOTIDE SEQUENCE</scope>
    <source>
        <strain evidence="2">KasaAsao</strain>
    </source>
</reference>
<keyword evidence="3" id="KW-1185">Reference proteome</keyword>
<evidence type="ECO:0000256" key="1">
    <source>
        <dbReference type="SAM" id="MobiDB-lite"/>
    </source>
</evidence>
<accession>A0AAD8AR40</accession>
<evidence type="ECO:0000313" key="2">
    <source>
        <dbReference type="EMBL" id="KAK0040044.1"/>
    </source>
</evidence>
<sequence length="72" mass="8467">MIEYDRFPPDGTNTHKRLLPRFSQGRSPLSQEPWRTEGGRFLCPRANALGEEDREKEHVERGQYMDERDGYG</sequence>
<protein>
    <submittedName>
        <fullName evidence="2">Uncharacterized protein</fullName>
    </submittedName>
</protein>
<feature type="region of interest" description="Disordered" evidence="1">
    <location>
        <begin position="1"/>
        <end position="72"/>
    </location>
</feature>
<dbReference type="EMBL" id="JASAOG010000361">
    <property type="protein sequence ID" value="KAK0040044.1"/>
    <property type="molecule type" value="Genomic_DNA"/>
</dbReference>
<reference evidence="2" key="2">
    <citation type="submission" date="2023-04" db="EMBL/GenBank/DDBJ databases">
        <authorList>
            <person name="Bu L."/>
            <person name="Lu L."/>
            <person name="Laidemitt M.R."/>
            <person name="Zhang S.M."/>
            <person name="Mutuku M."/>
            <person name="Mkoji G."/>
            <person name="Steinauer M."/>
            <person name="Loker E.S."/>
        </authorList>
    </citation>
    <scope>NUCLEOTIDE SEQUENCE</scope>
    <source>
        <strain evidence="2">KasaAsao</strain>
        <tissue evidence="2">Whole Snail</tissue>
    </source>
</reference>
<proteinExistence type="predicted"/>
<name>A0AAD8AR40_BIOPF</name>
<comment type="caution">
    <text evidence="2">The sequence shown here is derived from an EMBL/GenBank/DDBJ whole genome shotgun (WGS) entry which is preliminary data.</text>
</comment>
<feature type="compositionally biased region" description="Basic and acidic residues" evidence="1">
    <location>
        <begin position="51"/>
        <end position="72"/>
    </location>
</feature>
<evidence type="ECO:0000313" key="3">
    <source>
        <dbReference type="Proteomes" id="UP001233172"/>
    </source>
</evidence>
<dbReference type="Proteomes" id="UP001233172">
    <property type="component" value="Unassembled WGS sequence"/>
</dbReference>